<dbReference type="GeneID" id="35598726"/>
<accession>A0A2D3USD4</accession>
<protein>
    <recommendedName>
        <fullName evidence="4">DUF2406 domain protein</fullName>
    </recommendedName>
</protein>
<reference evidence="2 3" key="1">
    <citation type="submission" date="2016-03" db="EMBL/GenBank/DDBJ databases">
        <authorList>
            <person name="Ploux O."/>
        </authorList>
    </citation>
    <scope>NUCLEOTIDE SEQUENCE [LARGE SCALE GENOMIC DNA]</scope>
    <source>
        <strain evidence="2 3">URUG2</strain>
    </source>
</reference>
<evidence type="ECO:0000313" key="3">
    <source>
        <dbReference type="Proteomes" id="UP000225277"/>
    </source>
</evidence>
<dbReference type="AlphaFoldDB" id="A0A2D3USD4"/>
<feature type="region of interest" description="Disordered" evidence="1">
    <location>
        <begin position="1"/>
        <end position="72"/>
    </location>
</feature>
<name>A0A2D3USD4_9PEZI</name>
<feature type="compositionally biased region" description="Basic residues" evidence="1">
    <location>
        <begin position="328"/>
        <end position="338"/>
    </location>
</feature>
<feature type="compositionally biased region" description="Polar residues" evidence="1">
    <location>
        <begin position="215"/>
        <end position="242"/>
    </location>
</feature>
<dbReference type="RefSeq" id="XP_023624579.1">
    <property type="nucleotide sequence ID" value="XM_023768811.1"/>
</dbReference>
<dbReference type="OrthoDB" id="5330253at2759"/>
<feature type="compositionally biased region" description="Polar residues" evidence="1">
    <location>
        <begin position="21"/>
        <end position="37"/>
    </location>
</feature>
<proteinExistence type="predicted"/>
<feature type="region of interest" description="Disordered" evidence="1">
    <location>
        <begin position="99"/>
        <end position="338"/>
    </location>
</feature>
<dbReference type="Pfam" id="PF10295">
    <property type="entry name" value="DUF2406"/>
    <property type="match status" value="1"/>
</dbReference>
<feature type="compositionally biased region" description="Basic and acidic residues" evidence="1">
    <location>
        <begin position="141"/>
        <end position="155"/>
    </location>
</feature>
<dbReference type="Proteomes" id="UP000225277">
    <property type="component" value="Unassembled WGS sequence"/>
</dbReference>
<feature type="compositionally biased region" description="Basic and acidic residues" evidence="1">
    <location>
        <begin position="112"/>
        <end position="132"/>
    </location>
</feature>
<gene>
    <name evidence="2" type="ORF">RCC_03525</name>
</gene>
<organism evidence="2 3">
    <name type="scientific">Ramularia collo-cygni</name>
    <dbReference type="NCBI Taxonomy" id="112498"/>
    <lineage>
        <taxon>Eukaryota</taxon>
        <taxon>Fungi</taxon>
        <taxon>Dikarya</taxon>
        <taxon>Ascomycota</taxon>
        <taxon>Pezizomycotina</taxon>
        <taxon>Dothideomycetes</taxon>
        <taxon>Dothideomycetidae</taxon>
        <taxon>Mycosphaerellales</taxon>
        <taxon>Mycosphaerellaceae</taxon>
        <taxon>Ramularia</taxon>
    </lineage>
</organism>
<feature type="compositionally biased region" description="Basic and acidic residues" evidence="1">
    <location>
        <begin position="39"/>
        <end position="56"/>
    </location>
</feature>
<evidence type="ECO:0000313" key="2">
    <source>
        <dbReference type="EMBL" id="CZT17688.1"/>
    </source>
</evidence>
<sequence length="338" mass="37102">MSQMSQPPTSAERPAVRGHQSHGSRTFSFRSNKSGGSQAKEDLAESPRDKARRDSIWKATSKANPNAAIQENQPGVNAVFEESTLAPLRSVQHRDAFGNVITDPDLSNPTRPRLERPLDTIRSFEKAIDNGYRRRSNYQRAESDSNMHQQNDRRNSAYGYDAAPSHNRYANGNGGGYYGGQRPDSMAGGPRRHPNNRMTSDSMMYNQRPYPHHAQQPSQDTGSDSTGPWANSTDPSSENSSIDRIAPPAKPYGENGYPQNGYAHNGYGPNGFQGPIPEEGGSYPMRGGAPAVQAPERRPIPLGNSGDAPLPSGSLPSTKRPEAEKRKSWLSRRFSKKN</sequence>
<dbReference type="EMBL" id="FJUY01000004">
    <property type="protein sequence ID" value="CZT17688.1"/>
    <property type="molecule type" value="Genomic_DNA"/>
</dbReference>
<keyword evidence="3" id="KW-1185">Reference proteome</keyword>
<dbReference type="InterPro" id="IPR018809">
    <property type="entry name" value="DUF2406"/>
</dbReference>
<feature type="compositionally biased region" description="Polar residues" evidence="1">
    <location>
        <begin position="196"/>
        <end position="205"/>
    </location>
</feature>
<evidence type="ECO:0008006" key="4">
    <source>
        <dbReference type="Google" id="ProtNLM"/>
    </source>
</evidence>
<evidence type="ECO:0000256" key="1">
    <source>
        <dbReference type="SAM" id="MobiDB-lite"/>
    </source>
</evidence>
<dbReference type="PANTHER" id="PTHR28186">
    <property type="entry name" value="MEIOTICALLY UP-REGULATED GENE 9 PROTEIN"/>
    <property type="match status" value="1"/>
</dbReference>
<dbReference type="PANTHER" id="PTHR28186:SF1">
    <property type="entry name" value="MEIOTICALLY UP-REGULATED GENE 9 PROTEIN"/>
    <property type="match status" value="1"/>
</dbReference>
<feature type="compositionally biased region" description="Polar residues" evidence="1">
    <location>
        <begin position="61"/>
        <end position="72"/>
    </location>
</feature>